<protein>
    <submittedName>
        <fullName evidence="2">Uncharacterized protein</fullName>
    </submittedName>
</protein>
<organism evidence="2 3">
    <name type="scientific">Protopolystoma xenopodis</name>
    <dbReference type="NCBI Taxonomy" id="117903"/>
    <lineage>
        <taxon>Eukaryota</taxon>
        <taxon>Metazoa</taxon>
        <taxon>Spiralia</taxon>
        <taxon>Lophotrochozoa</taxon>
        <taxon>Platyhelminthes</taxon>
        <taxon>Monogenea</taxon>
        <taxon>Polyopisthocotylea</taxon>
        <taxon>Polystomatidea</taxon>
        <taxon>Polystomatidae</taxon>
        <taxon>Protopolystoma</taxon>
    </lineage>
</organism>
<keyword evidence="3" id="KW-1185">Reference proteome</keyword>
<gene>
    <name evidence="2" type="ORF">PXEA_LOCUS21009</name>
</gene>
<accession>A0A448X459</accession>
<feature type="region of interest" description="Disordered" evidence="1">
    <location>
        <begin position="30"/>
        <end position="56"/>
    </location>
</feature>
<dbReference type="AlphaFoldDB" id="A0A448X459"/>
<sequence length="73" mass="8562">MGSLEPIEGVMVNWDYTTRCVSLRMPVNFSQHYRPKDNPNSGRARQRESSPSREYRYGVTNRLRSHIYSVIVD</sequence>
<evidence type="ECO:0000313" key="2">
    <source>
        <dbReference type="EMBL" id="VEL27569.1"/>
    </source>
</evidence>
<feature type="compositionally biased region" description="Basic and acidic residues" evidence="1">
    <location>
        <begin position="45"/>
        <end position="56"/>
    </location>
</feature>
<evidence type="ECO:0000256" key="1">
    <source>
        <dbReference type="SAM" id="MobiDB-lite"/>
    </source>
</evidence>
<dbReference type="EMBL" id="CAAALY010088138">
    <property type="protein sequence ID" value="VEL27569.1"/>
    <property type="molecule type" value="Genomic_DNA"/>
</dbReference>
<reference evidence="2" key="1">
    <citation type="submission" date="2018-11" db="EMBL/GenBank/DDBJ databases">
        <authorList>
            <consortium name="Pathogen Informatics"/>
        </authorList>
    </citation>
    <scope>NUCLEOTIDE SEQUENCE</scope>
</reference>
<comment type="caution">
    <text evidence="2">The sequence shown here is derived from an EMBL/GenBank/DDBJ whole genome shotgun (WGS) entry which is preliminary data.</text>
</comment>
<dbReference type="Proteomes" id="UP000784294">
    <property type="component" value="Unassembled WGS sequence"/>
</dbReference>
<name>A0A448X459_9PLAT</name>
<evidence type="ECO:0000313" key="3">
    <source>
        <dbReference type="Proteomes" id="UP000784294"/>
    </source>
</evidence>
<proteinExistence type="predicted"/>